<reference evidence="2" key="1">
    <citation type="submission" date="2009-10" db="EMBL/GenBank/DDBJ databases">
        <title>Diversity of trophic interactions inside an arsenic-rich microbial ecosystem.</title>
        <authorList>
            <person name="Bertin P.N."/>
            <person name="Heinrich-Salmeron A."/>
            <person name="Pelletier E."/>
            <person name="Goulhen-Chollet F."/>
            <person name="Arsene-Ploetze F."/>
            <person name="Gallien S."/>
            <person name="Calteau A."/>
            <person name="Vallenet D."/>
            <person name="Casiot C."/>
            <person name="Chane-Woon-Ming B."/>
            <person name="Giloteaux L."/>
            <person name="Barakat M."/>
            <person name="Bonnefoy V."/>
            <person name="Bruneel O."/>
            <person name="Chandler M."/>
            <person name="Cleiss J."/>
            <person name="Duran R."/>
            <person name="Elbaz-Poulichet F."/>
            <person name="Fonknechten N."/>
            <person name="Lauga B."/>
            <person name="Mornico D."/>
            <person name="Ortet P."/>
            <person name="Schaeffer C."/>
            <person name="Siguier P."/>
            <person name="Alexander Thil Smith A."/>
            <person name="Van Dorsselaer A."/>
            <person name="Weissenbach J."/>
            <person name="Medigue C."/>
            <person name="Le Paslier D."/>
        </authorList>
    </citation>
    <scope>NUCLEOTIDE SEQUENCE</scope>
</reference>
<protein>
    <submittedName>
        <fullName evidence="2">Uncharacterized protein</fullName>
    </submittedName>
</protein>
<dbReference type="EMBL" id="CABN01000046">
    <property type="protein sequence ID" value="CBH99728.1"/>
    <property type="molecule type" value="Genomic_DNA"/>
</dbReference>
<sequence>MMPKRDLLRYWPRQEDVVACVKTDAEASSEAVALAVHQPMRFNRRLIGGDASSLVPCDEHELLRVFIQKNLPDGRVIVPIVGSSGIGKSHVVRWLDTQLRHMEGRDLRVVIRIPKGTSLKGVLGILLKDLQGPQYDQYRQELLRAQAELDVKESAGLLCEMLAQTIEGFGEEAKEKLIENPSDRDADERIAFCRTDMLPTLLRNQVFREQHFVRNLDGSDGVITRLVEQLTEGRVAGLEDDRQHQFRPEDLVFSDRIDRDGLSRAEIRVLSQFDREDRRVIATRILNSALDEAKQRLLRLDPTVSDLFNAVREQLLREQKELVLLIEDFAVLSGIQKQLLQVVIKEAFRDGRQVLCTMRTALAYTTGYMDTATVLTRANVEYRIPDEPGSEEEILARIERLVGAYLNAARFGQSALEKVWDSADRPENWVPRFEASVEHEARATLDEFHSSVDNYDFFPFDVQAIRELSREGCIQHGRLVYNPRFVIQNVINKVLVQRDLFERDQFPPAGFGAQGRPLPARVVEEVKRRVPIGELDRYLGFLAYWCGFPSALSEIGPIGSRVFQAFGLDKDRLSRGVQFLPPVTPPTRSATGTPTSQQENERPRSNQDPIEAKWENLLNAWRGGHDLPQVEANQLRKWVADSLKLFVDWDWDLYRPLKDVKGTDIDSWREHIHVPKAAGHSGRAADDPLTMVAICEDSALLDTTASASIQSALMAVIRFHAVHNGSWDYAGAEADMPRYSAFIEGIAGRARTFVRSRYFKSDWDPIPALVQGLLTGARALGVEQATKDKNHASLIQALFETIPSSTPPAVQVQGTNADTTGWSEFTDALKRCRRVGTKELRDQPSWQGHLLDLVGARQGQADTVHAINVLRLKPAIDQTISSWEFNASLPTQPGVVSYSAFRAVYQEIKRLSTAVPKAQQGLRDWHEEIKAWIGNDFEKDSLYRELKETIEGARDSGIAVGLDSKGLLQLLDDFRNAKVMPAYQDAAKLDSAAPRGLVITILGRDHQSAVRICQQLHTRLDAFLGAIEGELANEALMYGEDPIKEAVNSLTAEAKALDQMLERVGAL</sequence>
<organism evidence="2">
    <name type="scientific">mine drainage metagenome</name>
    <dbReference type="NCBI Taxonomy" id="410659"/>
    <lineage>
        <taxon>unclassified sequences</taxon>
        <taxon>metagenomes</taxon>
        <taxon>ecological metagenomes</taxon>
    </lineage>
</organism>
<feature type="region of interest" description="Disordered" evidence="1">
    <location>
        <begin position="579"/>
        <end position="609"/>
    </location>
</feature>
<accession>E6PXR9</accession>
<feature type="compositionally biased region" description="Basic and acidic residues" evidence="1">
    <location>
        <begin position="599"/>
        <end position="609"/>
    </location>
</feature>
<feature type="compositionally biased region" description="Polar residues" evidence="1">
    <location>
        <begin position="586"/>
        <end position="598"/>
    </location>
</feature>
<gene>
    <name evidence="2" type="ORF">CARN3_0674</name>
</gene>
<dbReference type="NCBIfam" id="NF041065">
    <property type="entry name" value="DpdH"/>
    <property type="match status" value="1"/>
</dbReference>
<proteinExistence type="predicted"/>
<dbReference type="AlphaFoldDB" id="E6PXR9"/>
<name>E6PXR9_9ZZZZ</name>
<evidence type="ECO:0000256" key="1">
    <source>
        <dbReference type="SAM" id="MobiDB-lite"/>
    </source>
</evidence>
<comment type="caution">
    <text evidence="2">The sequence shown here is derived from an EMBL/GenBank/DDBJ whole genome shotgun (WGS) entry which is preliminary data.</text>
</comment>
<evidence type="ECO:0000313" key="2">
    <source>
        <dbReference type="EMBL" id="CBH99728.1"/>
    </source>
</evidence>